<accession>A0ABP1BZK4</accession>
<evidence type="ECO:0000313" key="2">
    <source>
        <dbReference type="Proteomes" id="UP001497522"/>
    </source>
</evidence>
<keyword evidence="2" id="KW-1185">Reference proteome</keyword>
<dbReference type="EMBL" id="OZ023709">
    <property type="protein sequence ID" value="CAK9881917.1"/>
    <property type="molecule type" value="Genomic_DNA"/>
</dbReference>
<proteinExistence type="predicted"/>
<protein>
    <submittedName>
        <fullName evidence="1">Uncharacterized protein</fullName>
    </submittedName>
</protein>
<sequence length="100" mass="10934">MLQLATLFIASSSHSAQSRSMEGRAVSLDQAFSNSDLPFSSFNTVVSKKHVGLWGGEMAPYCNCEQRVVRQLPDGSHGLHFASPFFNALGYQELVDPGDR</sequence>
<evidence type="ECO:0000313" key="1">
    <source>
        <dbReference type="EMBL" id="CAK9881917.1"/>
    </source>
</evidence>
<reference evidence="1" key="1">
    <citation type="submission" date="2024-03" db="EMBL/GenBank/DDBJ databases">
        <authorList>
            <consortium name="ELIXIR-Norway"/>
            <consortium name="Elixir Norway"/>
        </authorList>
    </citation>
    <scope>NUCLEOTIDE SEQUENCE</scope>
</reference>
<name>A0ABP1BZK4_9BRYO</name>
<gene>
    <name evidence="1" type="ORF">CSSPJE1EN2_LOCUS23273</name>
</gene>
<organism evidence="1 2">
    <name type="scientific">Sphagnum jensenii</name>
    <dbReference type="NCBI Taxonomy" id="128206"/>
    <lineage>
        <taxon>Eukaryota</taxon>
        <taxon>Viridiplantae</taxon>
        <taxon>Streptophyta</taxon>
        <taxon>Embryophyta</taxon>
        <taxon>Bryophyta</taxon>
        <taxon>Sphagnophytina</taxon>
        <taxon>Sphagnopsida</taxon>
        <taxon>Sphagnales</taxon>
        <taxon>Sphagnaceae</taxon>
        <taxon>Sphagnum</taxon>
    </lineage>
</organism>
<dbReference type="Proteomes" id="UP001497522">
    <property type="component" value="Chromosome 8"/>
</dbReference>